<dbReference type="AlphaFoldDB" id="A0A0K8TDT7"/>
<dbReference type="EMBL" id="GBRD01002147">
    <property type="protein sequence ID" value="JAG63674.1"/>
    <property type="molecule type" value="Transcribed_RNA"/>
</dbReference>
<evidence type="ECO:0000259" key="12">
    <source>
        <dbReference type="SMART" id="SM00836"/>
    </source>
</evidence>
<dbReference type="SUPFAM" id="SSF52374">
    <property type="entry name" value="Nucleotidylyl transferase"/>
    <property type="match status" value="1"/>
</dbReference>
<dbReference type="GO" id="GO:0004814">
    <property type="term" value="F:arginine-tRNA ligase activity"/>
    <property type="evidence" value="ECO:0007669"/>
    <property type="project" value="UniProtKB-EC"/>
</dbReference>
<dbReference type="EMBL" id="GDHC01001140">
    <property type="protein sequence ID" value="JAQ17489.1"/>
    <property type="molecule type" value="Transcribed_RNA"/>
</dbReference>
<comment type="similarity">
    <text evidence="1 11">Belongs to the class-I aminoacyl-tRNA synthetase family.</text>
</comment>
<evidence type="ECO:0000256" key="10">
    <source>
        <dbReference type="ARBA" id="ARBA00049595"/>
    </source>
</evidence>
<dbReference type="Pfam" id="PF00750">
    <property type="entry name" value="tRNA-synt_1d"/>
    <property type="match status" value="1"/>
</dbReference>
<keyword evidence="3 11" id="KW-0436">Ligase</keyword>
<evidence type="ECO:0000313" key="13">
    <source>
        <dbReference type="EMBL" id="JAG63674.1"/>
    </source>
</evidence>
<sequence>MGHLRSTIVGQFAANMLSRCNNVTRINYLGDWGTQFGFVQKGLEMIQPTEQEMQEDPMSVLLAAYTKSYNTPEMIGQARDLFAKLENEDSNCIHEWGKIKTVTLKHLCKIYEDLGIRYNEYCCESDYRASKIQKVIETLIEKQVAYYQNDQLVTNVCGNIVPLLRQNKTTLYITRDVAAALDRMHRFKCDNIFYVADKSQIQHFKNLAGILDKLGHQGVLEFLPFGRITGMSTRKGTSVLLSDIVEESVSKMAEQQKLSKNTRATDYETTRVLGLTGLQVYILKHGRMRDFVFDWSHALQGTGDSGVKVQYTHSRLFNLEERFNFDPFSENINPSSCTASVDDPSVLPLVLEIVRCDEVFRQSTDKMESSLVVNHLFKLCNLTSRTLKNLQVKDQDPTVSQHRLLLFHKARLKIKQCMELLGLMPLNKM</sequence>
<evidence type="ECO:0000256" key="8">
    <source>
        <dbReference type="ARBA" id="ARBA00039495"/>
    </source>
</evidence>
<organism evidence="13">
    <name type="scientific">Lygus hesperus</name>
    <name type="common">Western plant bug</name>
    <dbReference type="NCBI Taxonomy" id="30085"/>
    <lineage>
        <taxon>Eukaryota</taxon>
        <taxon>Metazoa</taxon>
        <taxon>Ecdysozoa</taxon>
        <taxon>Arthropoda</taxon>
        <taxon>Hexapoda</taxon>
        <taxon>Insecta</taxon>
        <taxon>Pterygota</taxon>
        <taxon>Neoptera</taxon>
        <taxon>Paraneoptera</taxon>
        <taxon>Hemiptera</taxon>
        <taxon>Heteroptera</taxon>
        <taxon>Panheteroptera</taxon>
        <taxon>Cimicomorpha</taxon>
        <taxon>Miridae</taxon>
        <taxon>Mirini</taxon>
        <taxon>Lygus</taxon>
    </lineage>
</organism>
<dbReference type="Gene3D" id="3.40.50.620">
    <property type="entry name" value="HUPs"/>
    <property type="match status" value="1"/>
</dbReference>
<dbReference type="EMBL" id="GDHC01006373">
    <property type="protein sequence ID" value="JAQ12256.1"/>
    <property type="molecule type" value="Transcribed_RNA"/>
</dbReference>
<evidence type="ECO:0000256" key="3">
    <source>
        <dbReference type="ARBA" id="ARBA00022598"/>
    </source>
</evidence>
<dbReference type="SUPFAM" id="SSF47323">
    <property type="entry name" value="Anticodon-binding domain of a subclass of class I aminoacyl-tRNA synthetases"/>
    <property type="match status" value="1"/>
</dbReference>
<dbReference type="EMBL" id="GBRD01002146">
    <property type="protein sequence ID" value="JAG63675.1"/>
    <property type="molecule type" value="Transcribed_RNA"/>
</dbReference>
<dbReference type="FunFam" id="1.10.730.10:FF:000006">
    <property type="entry name" value="Arginyl-tRNA synthetase 2, mitochondrial"/>
    <property type="match status" value="1"/>
</dbReference>
<name>A0A0K8TDT7_LYGHE</name>
<evidence type="ECO:0000256" key="5">
    <source>
        <dbReference type="ARBA" id="ARBA00022840"/>
    </source>
</evidence>
<proteinExistence type="inferred from homology"/>
<evidence type="ECO:0000313" key="14">
    <source>
        <dbReference type="EMBL" id="JAQ12256.1"/>
    </source>
</evidence>
<dbReference type="InterPro" id="IPR014729">
    <property type="entry name" value="Rossmann-like_a/b/a_fold"/>
</dbReference>
<dbReference type="GO" id="GO:0032543">
    <property type="term" value="P:mitochondrial translation"/>
    <property type="evidence" value="ECO:0007669"/>
    <property type="project" value="TreeGrafter"/>
</dbReference>
<evidence type="ECO:0000256" key="4">
    <source>
        <dbReference type="ARBA" id="ARBA00022741"/>
    </source>
</evidence>
<dbReference type="SMART" id="SM00836">
    <property type="entry name" value="DALR_1"/>
    <property type="match status" value="1"/>
</dbReference>
<evidence type="ECO:0000256" key="7">
    <source>
        <dbReference type="ARBA" id="ARBA00023146"/>
    </source>
</evidence>
<evidence type="ECO:0000313" key="15">
    <source>
        <dbReference type="EMBL" id="JAQ17489.1"/>
    </source>
</evidence>
<evidence type="ECO:0000256" key="2">
    <source>
        <dbReference type="ARBA" id="ARBA00012837"/>
    </source>
</evidence>
<feature type="domain" description="DALR anticodon binding" evidence="12">
    <location>
        <begin position="309"/>
        <end position="429"/>
    </location>
</feature>
<gene>
    <name evidence="14" type="primary">rars2_1</name>
    <name evidence="15" type="synonym">rars2_0</name>
    <name evidence="14" type="ORF">g.79795</name>
    <name evidence="15" type="ORF">g.79799</name>
</gene>
<keyword evidence="7 11" id="KW-0030">Aminoacyl-tRNA synthetase</keyword>
<evidence type="ECO:0000256" key="1">
    <source>
        <dbReference type="ARBA" id="ARBA00005594"/>
    </source>
</evidence>
<dbReference type="PANTHER" id="PTHR11956:SF11">
    <property type="entry name" value="ARGININE--TRNA LIGASE, MITOCHONDRIAL-RELATED"/>
    <property type="match status" value="1"/>
</dbReference>
<dbReference type="InterPro" id="IPR009080">
    <property type="entry name" value="tRNAsynth_Ia_anticodon-bd"/>
</dbReference>
<keyword evidence="4 11" id="KW-0547">Nucleotide-binding</keyword>
<dbReference type="Pfam" id="PF05746">
    <property type="entry name" value="DALR_1"/>
    <property type="match status" value="1"/>
</dbReference>
<reference evidence="14" key="2">
    <citation type="journal article" date="2016" name="Gigascience">
        <title>De novo construction of an expanded transcriptome assembly for the western tarnished plant bug, Lygus hesperus.</title>
        <authorList>
            <person name="Tassone E.E."/>
            <person name="Geib S.M."/>
            <person name="Hall B."/>
            <person name="Fabrick J.A."/>
            <person name="Brent C.S."/>
            <person name="Hull J.J."/>
        </authorList>
    </citation>
    <scope>NUCLEOTIDE SEQUENCE</scope>
</reference>
<protein>
    <recommendedName>
        <fullName evidence="8">Probable arginine--tRNA ligase, mitochondrial</fullName>
        <ecNumber evidence="2">6.1.1.19</ecNumber>
    </recommendedName>
</protein>
<accession>A0A0K8TDT7</accession>
<dbReference type="GO" id="GO:0006420">
    <property type="term" value="P:arginyl-tRNA aminoacylation"/>
    <property type="evidence" value="ECO:0007669"/>
    <property type="project" value="InterPro"/>
</dbReference>
<evidence type="ECO:0000256" key="6">
    <source>
        <dbReference type="ARBA" id="ARBA00022917"/>
    </source>
</evidence>
<keyword evidence="6 11" id="KW-0648">Protein biosynthesis</keyword>
<keyword evidence="5 11" id="KW-0067">ATP-binding</keyword>
<dbReference type="Gene3D" id="1.10.730.10">
    <property type="entry name" value="Isoleucyl-tRNA Synthetase, Domain 1"/>
    <property type="match status" value="1"/>
</dbReference>
<dbReference type="EC" id="6.1.1.19" evidence="2"/>
<reference evidence="13" key="1">
    <citation type="submission" date="2014-09" db="EMBL/GenBank/DDBJ databases">
        <authorList>
            <person name="Magalhaes I.L.F."/>
            <person name="Oliveira U."/>
            <person name="Santos F.R."/>
            <person name="Vidigal T.H.D.A."/>
            <person name="Brescovit A.D."/>
            <person name="Santos A.J."/>
        </authorList>
    </citation>
    <scope>NUCLEOTIDE SEQUENCE</scope>
</reference>
<dbReference type="InterPro" id="IPR001278">
    <property type="entry name" value="Arg-tRNA-ligase"/>
</dbReference>
<evidence type="ECO:0000256" key="11">
    <source>
        <dbReference type="RuleBase" id="RU363038"/>
    </source>
</evidence>
<dbReference type="InterPro" id="IPR008909">
    <property type="entry name" value="DALR_anticod-bd"/>
</dbReference>
<comment type="function">
    <text evidence="10">Catalyzes the attachment of arginine to tRNA(Arg) in a two-step reaction: arginine is first activated by ATP to form Arg-AMP and then transferred to the acceptor end of tRNA(Arg).</text>
</comment>
<evidence type="ECO:0000256" key="9">
    <source>
        <dbReference type="ARBA" id="ARBA00049339"/>
    </source>
</evidence>
<dbReference type="GO" id="GO:0005739">
    <property type="term" value="C:mitochondrion"/>
    <property type="evidence" value="ECO:0007669"/>
    <property type="project" value="TreeGrafter"/>
</dbReference>
<dbReference type="GO" id="GO:0005524">
    <property type="term" value="F:ATP binding"/>
    <property type="evidence" value="ECO:0007669"/>
    <property type="project" value="UniProtKB-KW"/>
</dbReference>
<dbReference type="PRINTS" id="PR01038">
    <property type="entry name" value="TRNASYNTHARG"/>
</dbReference>
<comment type="catalytic activity">
    <reaction evidence="9">
        <text>tRNA(Arg) + L-arginine + ATP = L-arginyl-tRNA(Arg) + AMP + diphosphate</text>
        <dbReference type="Rhea" id="RHEA:20301"/>
        <dbReference type="Rhea" id="RHEA-COMP:9658"/>
        <dbReference type="Rhea" id="RHEA-COMP:9673"/>
        <dbReference type="ChEBI" id="CHEBI:30616"/>
        <dbReference type="ChEBI" id="CHEBI:32682"/>
        <dbReference type="ChEBI" id="CHEBI:33019"/>
        <dbReference type="ChEBI" id="CHEBI:78442"/>
        <dbReference type="ChEBI" id="CHEBI:78513"/>
        <dbReference type="ChEBI" id="CHEBI:456215"/>
        <dbReference type="EC" id="6.1.1.19"/>
    </reaction>
</comment>
<dbReference type="PANTHER" id="PTHR11956">
    <property type="entry name" value="ARGINYL-TRNA SYNTHETASE"/>
    <property type="match status" value="1"/>
</dbReference>
<dbReference type="InterPro" id="IPR035684">
    <property type="entry name" value="ArgRS_core"/>
</dbReference>